<sequence length="108" mass="12533">MGVDANRRRLMSKTRRAIADAMNEEEGFLPTDQYKTFGEYVSMKLRHMGVDANRRRLMSKTRRAIADTMNEEEGFLVSTATSSWVVRPEEDVSQDTEFTYTTLNFCQH</sequence>
<protein>
    <submittedName>
        <fullName evidence="1">Uncharacterized protein</fullName>
    </submittedName>
</protein>
<evidence type="ECO:0000313" key="1">
    <source>
        <dbReference type="EMBL" id="CAD7411086.1"/>
    </source>
</evidence>
<dbReference type="EMBL" id="OC322007">
    <property type="protein sequence ID" value="CAD7411086.1"/>
    <property type="molecule type" value="Genomic_DNA"/>
</dbReference>
<organism evidence="1">
    <name type="scientific">Timema cristinae</name>
    <name type="common">Walking stick</name>
    <dbReference type="NCBI Taxonomy" id="61476"/>
    <lineage>
        <taxon>Eukaryota</taxon>
        <taxon>Metazoa</taxon>
        <taxon>Ecdysozoa</taxon>
        <taxon>Arthropoda</taxon>
        <taxon>Hexapoda</taxon>
        <taxon>Insecta</taxon>
        <taxon>Pterygota</taxon>
        <taxon>Neoptera</taxon>
        <taxon>Polyneoptera</taxon>
        <taxon>Phasmatodea</taxon>
        <taxon>Timematodea</taxon>
        <taxon>Timematoidea</taxon>
        <taxon>Timematidae</taxon>
        <taxon>Timema</taxon>
    </lineage>
</organism>
<gene>
    <name evidence="1" type="ORF">TCEB3V08_LOCUS10787</name>
</gene>
<reference evidence="1" key="1">
    <citation type="submission" date="2020-11" db="EMBL/GenBank/DDBJ databases">
        <authorList>
            <person name="Tran Van P."/>
        </authorList>
    </citation>
    <scope>NUCLEOTIDE SEQUENCE</scope>
</reference>
<accession>A0A7R9H6Y8</accession>
<dbReference type="AlphaFoldDB" id="A0A7R9H6Y8"/>
<proteinExistence type="predicted"/>
<name>A0A7R9H6Y8_TIMCR</name>